<feature type="transmembrane region" description="Helical" evidence="7">
    <location>
        <begin position="175"/>
        <end position="197"/>
    </location>
</feature>
<evidence type="ECO:0000256" key="1">
    <source>
        <dbReference type="ARBA" id="ARBA00004651"/>
    </source>
</evidence>
<comment type="similarity">
    <text evidence="2">Belongs to the NrfD family.</text>
</comment>
<keyword evidence="3" id="KW-1003">Cell membrane</keyword>
<keyword evidence="4 7" id="KW-0812">Transmembrane</keyword>
<feature type="transmembrane region" description="Helical" evidence="7">
    <location>
        <begin position="317"/>
        <end position="334"/>
    </location>
</feature>
<evidence type="ECO:0000256" key="5">
    <source>
        <dbReference type="ARBA" id="ARBA00022989"/>
    </source>
</evidence>
<dbReference type="AlphaFoldDB" id="A0A212J1W3"/>
<evidence type="ECO:0000256" key="3">
    <source>
        <dbReference type="ARBA" id="ARBA00022475"/>
    </source>
</evidence>
<organism evidence="8">
    <name type="scientific">uncultured Desulfovibrio sp</name>
    <dbReference type="NCBI Taxonomy" id="167968"/>
    <lineage>
        <taxon>Bacteria</taxon>
        <taxon>Pseudomonadati</taxon>
        <taxon>Thermodesulfobacteriota</taxon>
        <taxon>Desulfovibrionia</taxon>
        <taxon>Desulfovibrionales</taxon>
        <taxon>Desulfovibrionaceae</taxon>
        <taxon>Desulfovibrio</taxon>
        <taxon>environmental samples</taxon>
    </lineage>
</organism>
<evidence type="ECO:0000256" key="2">
    <source>
        <dbReference type="ARBA" id="ARBA00008929"/>
    </source>
</evidence>
<evidence type="ECO:0000256" key="7">
    <source>
        <dbReference type="SAM" id="Phobius"/>
    </source>
</evidence>
<feature type="transmembrane region" description="Helical" evidence="7">
    <location>
        <begin position="131"/>
        <end position="154"/>
    </location>
</feature>
<proteinExistence type="inferred from homology"/>
<feature type="transmembrane region" description="Helical" evidence="7">
    <location>
        <begin position="54"/>
        <end position="82"/>
    </location>
</feature>
<evidence type="ECO:0000313" key="8">
    <source>
        <dbReference type="EMBL" id="SBV93431.1"/>
    </source>
</evidence>
<dbReference type="RefSeq" id="WP_227117611.1">
    <property type="nucleotide sequence ID" value="NZ_LT598928.1"/>
</dbReference>
<dbReference type="InterPro" id="IPR051817">
    <property type="entry name" value="FDH_cytochrome_b556_subunit"/>
</dbReference>
<sequence length="392" mass="43691">MLKPSELLKNTLGLLNTPGNIITAVILFCGAVATVMRFGWGIGAVTNLDDYYPWGLWIGFDLLCGVALAAGGFTLAAGYYIFGFSNLRSMWRPALTTAFFGYAFVIADLLYDVGQPWRLPYPVFVSQGTTSLLFTVGVCEFFYLCVMAVLWFVIPCEWLGWKKLRAMLMKLIMPLVALGIILSTLHQSSLGGLYVMVPSKMHPLWYSSWLPVYFFVSSLYAGLSMVIFEGTLAHAGMHKYMDENHAKSFDGVSLSLARGASLVMMGYFVIKIGGLTLDNGWKYVFSGYGLLWLLEMALVIVPAFMFAVGVRERRYGMIRLAAGLSVFGVMLNRMDVSLVAYNYNLPTHLKYFPSLGEITLSLFMLVGLVTVYRFVCAKMPVLRDHPDYKPEA</sequence>
<keyword evidence="5 7" id="KW-1133">Transmembrane helix</keyword>
<keyword evidence="6 7" id="KW-0472">Membrane</keyword>
<dbReference type="PANTHER" id="PTHR30074">
    <property type="entry name" value="FORMATE DEHYDROGENASE, NITRATE-INDUCIBLE, CYTOCHROME B556 FDN SUBUNIT"/>
    <property type="match status" value="1"/>
</dbReference>
<feature type="transmembrane region" description="Helical" evidence="7">
    <location>
        <begin position="209"/>
        <end position="228"/>
    </location>
</feature>
<feature type="transmembrane region" description="Helical" evidence="7">
    <location>
        <begin position="249"/>
        <end position="270"/>
    </location>
</feature>
<feature type="transmembrane region" description="Helical" evidence="7">
    <location>
        <begin position="21"/>
        <end position="42"/>
    </location>
</feature>
<dbReference type="EMBL" id="FLUP01000001">
    <property type="protein sequence ID" value="SBV93431.1"/>
    <property type="molecule type" value="Genomic_DNA"/>
</dbReference>
<feature type="transmembrane region" description="Helical" evidence="7">
    <location>
        <begin position="94"/>
        <end position="111"/>
    </location>
</feature>
<feature type="transmembrane region" description="Helical" evidence="7">
    <location>
        <begin position="354"/>
        <end position="375"/>
    </location>
</feature>
<dbReference type="InterPro" id="IPR005614">
    <property type="entry name" value="NrfD-like"/>
</dbReference>
<evidence type="ECO:0000256" key="4">
    <source>
        <dbReference type="ARBA" id="ARBA00022692"/>
    </source>
</evidence>
<dbReference type="Pfam" id="PF03916">
    <property type="entry name" value="NrfD"/>
    <property type="match status" value="1"/>
</dbReference>
<dbReference type="GO" id="GO:0005886">
    <property type="term" value="C:plasma membrane"/>
    <property type="evidence" value="ECO:0007669"/>
    <property type="project" value="UniProtKB-SubCell"/>
</dbReference>
<evidence type="ECO:0000256" key="6">
    <source>
        <dbReference type="ARBA" id="ARBA00023136"/>
    </source>
</evidence>
<dbReference type="PANTHER" id="PTHR30074:SF4">
    <property type="entry name" value="NI_FE-HYDROGENASE 2 B-TYPE CYTOCHROME SUBUNIT-RELATED"/>
    <property type="match status" value="1"/>
</dbReference>
<reference evidence="8" key="1">
    <citation type="submission" date="2016-04" db="EMBL/GenBank/DDBJ databases">
        <authorList>
            <person name="Evans L.H."/>
            <person name="Alamgir A."/>
            <person name="Owens N."/>
            <person name="Weber N.D."/>
            <person name="Virtaneva K."/>
            <person name="Barbian K."/>
            <person name="Babar A."/>
            <person name="Rosenke K."/>
        </authorList>
    </citation>
    <scope>NUCLEOTIDE SEQUENCE</scope>
    <source>
        <strain evidence="8">92-2</strain>
    </source>
</reference>
<gene>
    <name evidence="8" type="ORF">KM92DES2_10401</name>
</gene>
<accession>A0A212J1W3</accession>
<comment type="subcellular location">
    <subcellularLocation>
        <location evidence="1">Cell membrane</location>
        <topology evidence="1">Multi-pass membrane protein</topology>
    </subcellularLocation>
</comment>
<dbReference type="GO" id="GO:0009061">
    <property type="term" value="P:anaerobic respiration"/>
    <property type="evidence" value="ECO:0007669"/>
    <property type="project" value="TreeGrafter"/>
</dbReference>
<protein>
    <submittedName>
        <fullName evidence="8">Protein DVU_0534</fullName>
    </submittedName>
</protein>
<feature type="transmembrane region" description="Helical" evidence="7">
    <location>
        <begin position="290"/>
        <end position="310"/>
    </location>
</feature>
<name>A0A212J1W3_9BACT</name>